<proteinExistence type="predicted"/>
<evidence type="ECO:0000313" key="2">
    <source>
        <dbReference type="EMBL" id="CAJ1399549.1"/>
    </source>
</evidence>
<name>A0AA36J6Q8_9DINO</name>
<gene>
    <name evidence="2" type="ORF">EVOR1521_LOCUS23061</name>
</gene>
<evidence type="ECO:0000313" key="3">
    <source>
        <dbReference type="Proteomes" id="UP001178507"/>
    </source>
</evidence>
<feature type="signal peptide" evidence="1">
    <location>
        <begin position="1"/>
        <end position="16"/>
    </location>
</feature>
<dbReference type="Proteomes" id="UP001178507">
    <property type="component" value="Unassembled WGS sequence"/>
</dbReference>
<sequence>MRLWLCALSLAAASRSELELEREAKEEHLTVCCLLGPVVNEKHMHIQVLDSATAGEKMKSCLVLTFADCQNGDCVASCETSIQASKLTWRLIRSARLQQRETATEKLTRANEAFEEHSRTMDEMTKILESRLADKEKAEDLQEAADVNLLAAQTKMDAAREVRTPASCEGKSNCCCSYVSGNVALPVMVQAATFSDWHKCTLVRPYAPSGWLAPWQRCWNYMKDCSVCRTVVCAHGGKGSCNWSGH</sequence>
<keyword evidence="1" id="KW-0732">Signal</keyword>
<keyword evidence="3" id="KW-1185">Reference proteome</keyword>
<organism evidence="2 3">
    <name type="scientific">Effrenium voratum</name>
    <dbReference type="NCBI Taxonomy" id="2562239"/>
    <lineage>
        <taxon>Eukaryota</taxon>
        <taxon>Sar</taxon>
        <taxon>Alveolata</taxon>
        <taxon>Dinophyceae</taxon>
        <taxon>Suessiales</taxon>
        <taxon>Symbiodiniaceae</taxon>
        <taxon>Effrenium</taxon>
    </lineage>
</organism>
<dbReference type="EMBL" id="CAUJNA010003339">
    <property type="protein sequence ID" value="CAJ1399549.1"/>
    <property type="molecule type" value="Genomic_DNA"/>
</dbReference>
<feature type="chain" id="PRO_5041232058" evidence="1">
    <location>
        <begin position="17"/>
        <end position="246"/>
    </location>
</feature>
<comment type="caution">
    <text evidence="2">The sequence shown here is derived from an EMBL/GenBank/DDBJ whole genome shotgun (WGS) entry which is preliminary data.</text>
</comment>
<accession>A0AA36J6Q8</accession>
<dbReference type="AlphaFoldDB" id="A0AA36J6Q8"/>
<reference evidence="2" key="1">
    <citation type="submission" date="2023-08" db="EMBL/GenBank/DDBJ databases">
        <authorList>
            <person name="Chen Y."/>
            <person name="Shah S."/>
            <person name="Dougan E. K."/>
            <person name="Thang M."/>
            <person name="Chan C."/>
        </authorList>
    </citation>
    <scope>NUCLEOTIDE SEQUENCE</scope>
</reference>
<evidence type="ECO:0000256" key="1">
    <source>
        <dbReference type="SAM" id="SignalP"/>
    </source>
</evidence>
<protein>
    <submittedName>
        <fullName evidence="2">Uncharacterized protein</fullName>
    </submittedName>
</protein>